<proteinExistence type="predicted"/>
<keyword evidence="2" id="KW-1185">Reference proteome</keyword>
<dbReference type="SUPFAM" id="SSF53649">
    <property type="entry name" value="Alkaline phosphatase-like"/>
    <property type="match status" value="1"/>
</dbReference>
<gene>
    <name evidence="1" type="ORF">HED64_17235</name>
</gene>
<dbReference type="RefSeq" id="WP_168153220.1">
    <property type="nucleotide sequence ID" value="NZ_JAAWVT010000011.1"/>
</dbReference>
<reference evidence="1 2" key="1">
    <citation type="submission" date="2020-04" db="EMBL/GenBank/DDBJ databases">
        <title>Paeniglutamicibacter sp. ANT13_2, a novel actinomycete isolated from sediment in Antarctica.</title>
        <authorList>
            <person name="Sakdapetsiri C."/>
            <person name="Pinyakong O."/>
        </authorList>
    </citation>
    <scope>NUCLEOTIDE SEQUENCE [LARGE SCALE GENOMIC DNA]</scope>
    <source>
        <strain evidence="1 2">ANT13_2</strain>
    </source>
</reference>
<dbReference type="PANTHER" id="PTHR10151">
    <property type="entry name" value="ECTONUCLEOTIDE PYROPHOSPHATASE/PHOSPHODIESTERASE"/>
    <property type="match status" value="1"/>
</dbReference>
<dbReference type="InterPro" id="IPR002591">
    <property type="entry name" value="Phosphodiest/P_Trfase"/>
</dbReference>
<dbReference type="PANTHER" id="PTHR10151:SF120">
    <property type="entry name" value="BIS(5'-ADENOSYL)-TRIPHOSPHATASE"/>
    <property type="match status" value="1"/>
</dbReference>
<sequence length="396" mass="42623">MATNTRKTPSAPLPAAPAYGTKTIAELLPSAAAALGVQGFENILGLPVANRICVVMVDGLGKALLKARGGHAPFLRKLMENAATLQSPFPSTTAASLSSLGTGLAPGLHGVVGYDVVDPEKRRVVNQLGGWPKDLNAHTWQPNQTVFERVAAAGVHTATVSLNKFKDSALTQAALRGTQFTAAESPHARVRTTCEVLAANPRSLVYAYWNELDRAGHRFGKGSSQWGNALEDLDLMMRTLAARVPAGTLLLLTADHGMVDVEENWRIDYSQFPELVAGVELTAGEPRGVQLHFHAQTSDREREGVAEAWRERFGSKAWVLSREEAITHGLFGEVATAVRERIGDLLILAAEDIAFLDGRRVNPSAFTMVGQHGSMTRAECEIPLLTLARPVTKKKS</sequence>
<dbReference type="Pfam" id="PF01663">
    <property type="entry name" value="Phosphodiest"/>
    <property type="match status" value="1"/>
</dbReference>
<evidence type="ECO:0000313" key="2">
    <source>
        <dbReference type="Proteomes" id="UP000746595"/>
    </source>
</evidence>
<protein>
    <submittedName>
        <fullName evidence="1">Alkaline phosphatase family protein</fullName>
    </submittedName>
</protein>
<accession>A0ABX1G8U5</accession>
<dbReference type="Gene3D" id="3.40.720.10">
    <property type="entry name" value="Alkaline Phosphatase, subunit A"/>
    <property type="match status" value="1"/>
</dbReference>
<comment type="caution">
    <text evidence="1">The sequence shown here is derived from an EMBL/GenBank/DDBJ whole genome shotgun (WGS) entry which is preliminary data.</text>
</comment>
<dbReference type="Proteomes" id="UP000746595">
    <property type="component" value="Unassembled WGS sequence"/>
</dbReference>
<organism evidence="1 2">
    <name type="scientific">Paeniglutamicibacter terrestris</name>
    <dbReference type="NCBI Taxonomy" id="2723403"/>
    <lineage>
        <taxon>Bacteria</taxon>
        <taxon>Bacillati</taxon>
        <taxon>Actinomycetota</taxon>
        <taxon>Actinomycetes</taxon>
        <taxon>Micrococcales</taxon>
        <taxon>Micrococcaceae</taxon>
        <taxon>Paeniglutamicibacter</taxon>
    </lineage>
</organism>
<dbReference type="EMBL" id="JAAWVT010000011">
    <property type="protein sequence ID" value="NKG22444.1"/>
    <property type="molecule type" value="Genomic_DNA"/>
</dbReference>
<name>A0ABX1G8U5_9MICC</name>
<evidence type="ECO:0000313" key="1">
    <source>
        <dbReference type="EMBL" id="NKG22444.1"/>
    </source>
</evidence>
<dbReference type="InterPro" id="IPR017850">
    <property type="entry name" value="Alkaline_phosphatase_core_sf"/>
</dbReference>